<dbReference type="EMBL" id="JANDBD010000006">
    <property type="protein sequence ID" value="MCP9273799.1"/>
    <property type="molecule type" value="Genomic_DNA"/>
</dbReference>
<dbReference type="InterPro" id="IPR013216">
    <property type="entry name" value="Methyltransf_11"/>
</dbReference>
<keyword evidence="3" id="KW-1185">Reference proteome</keyword>
<evidence type="ECO:0000259" key="1">
    <source>
        <dbReference type="Pfam" id="PF08241"/>
    </source>
</evidence>
<dbReference type="RefSeq" id="WP_255061105.1">
    <property type="nucleotide sequence ID" value="NZ_JANDBD010000006.1"/>
</dbReference>
<dbReference type="SUPFAM" id="SSF53335">
    <property type="entry name" value="S-adenosyl-L-methionine-dependent methyltransferases"/>
    <property type="match status" value="1"/>
</dbReference>
<sequence length="251" mass="28474">MAIEDLVQTVKNGSGQVVYTTIEDLWENYEDLLIRLATDINAKDIAELGGGANPIVGNSERWGFANHRTVIDISASELEKAETTVETRVADLCQPITDNLEAYDFVFSQMLCEHLPNPEAFHRNCFNLLRPGGLAVHFFPTLYTLPYVINKIIPEETARSILRRAQPGRLDDPKREKFPAFYRWTTGPTPKSRKKFESIGFEISGWQACFGHRYYEVIPPLHKLELAKSNYLLKHPVPALTSFGVVILRKP</sequence>
<protein>
    <submittedName>
        <fullName evidence="2">Class I SAM-dependent methyltransferase</fullName>
    </submittedName>
</protein>
<dbReference type="GO" id="GO:0032259">
    <property type="term" value="P:methylation"/>
    <property type="evidence" value="ECO:0007669"/>
    <property type="project" value="UniProtKB-KW"/>
</dbReference>
<keyword evidence="2" id="KW-0489">Methyltransferase</keyword>
<feature type="domain" description="Methyltransferase type 11" evidence="1">
    <location>
        <begin position="51"/>
        <end position="136"/>
    </location>
</feature>
<dbReference type="Gene3D" id="3.40.50.150">
    <property type="entry name" value="Vaccinia Virus protein VP39"/>
    <property type="match status" value="1"/>
</dbReference>
<accession>A0ABT1M3R8</accession>
<keyword evidence="2" id="KW-0808">Transferase</keyword>
<evidence type="ECO:0000313" key="3">
    <source>
        <dbReference type="Proteomes" id="UP001651690"/>
    </source>
</evidence>
<evidence type="ECO:0000313" key="2">
    <source>
        <dbReference type="EMBL" id="MCP9273799.1"/>
    </source>
</evidence>
<gene>
    <name evidence="2" type="ORF">NM203_16545</name>
</gene>
<reference evidence="2 3" key="1">
    <citation type="submission" date="2022-06" db="EMBL/GenBank/DDBJ databases">
        <title>Mycolicibacterium sp. CAU 1645 isolated from seawater.</title>
        <authorList>
            <person name="Kim W."/>
        </authorList>
    </citation>
    <scope>NUCLEOTIDE SEQUENCE [LARGE SCALE GENOMIC DNA]</scope>
    <source>
        <strain evidence="2 3">CAU 1645</strain>
    </source>
</reference>
<proteinExistence type="predicted"/>
<dbReference type="Proteomes" id="UP001651690">
    <property type="component" value="Unassembled WGS sequence"/>
</dbReference>
<organism evidence="2 3">
    <name type="scientific">Mycolicibacterium arenosum</name>
    <dbReference type="NCBI Taxonomy" id="2952157"/>
    <lineage>
        <taxon>Bacteria</taxon>
        <taxon>Bacillati</taxon>
        <taxon>Actinomycetota</taxon>
        <taxon>Actinomycetes</taxon>
        <taxon>Mycobacteriales</taxon>
        <taxon>Mycobacteriaceae</taxon>
        <taxon>Mycolicibacterium</taxon>
    </lineage>
</organism>
<comment type="caution">
    <text evidence="2">The sequence shown here is derived from an EMBL/GenBank/DDBJ whole genome shotgun (WGS) entry which is preliminary data.</text>
</comment>
<dbReference type="GO" id="GO:0008168">
    <property type="term" value="F:methyltransferase activity"/>
    <property type="evidence" value="ECO:0007669"/>
    <property type="project" value="UniProtKB-KW"/>
</dbReference>
<dbReference type="Pfam" id="PF08241">
    <property type="entry name" value="Methyltransf_11"/>
    <property type="match status" value="1"/>
</dbReference>
<dbReference type="CDD" id="cd02440">
    <property type="entry name" value="AdoMet_MTases"/>
    <property type="match status" value="1"/>
</dbReference>
<name>A0ABT1M3R8_9MYCO</name>
<dbReference type="InterPro" id="IPR029063">
    <property type="entry name" value="SAM-dependent_MTases_sf"/>
</dbReference>